<dbReference type="AlphaFoldDB" id="A0A1H8ULD2"/>
<evidence type="ECO:0000259" key="1">
    <source>
        <dbReference type="Pfam" id="PF21758"/>
    </source>
</evidence>
<evidence type="ECO:0000313" key="3">
    <source>
        <dbReference type="Proteomes" id="UP000198847"/>
    </source>
</evidence>
<keyword evidence="3" id="KW-1185">Reference proteome</keyword>
<reference evidence="2 3" key="1">
    <citation type="submission" date="2016-10" db="EMBL/GenBank/DDBJ databases">
        <authorList>
            <person name="de Groot N.N."/>
        </authorList>
    </citation>
    <scope>NUCLEOTIDE SEQUENCE [LARGE SCALE GENOMIC DNA]</scope>
    <source>
        <strain evidence="2 3">DSM 13305</strain>
    </source>
</reference>
<evidence type="ECO:0000313" key="2">
    <source>
        <dbReference type="EMBL" id="SEP04019.1"/>
    </source>
</evidence>
<dbReference type="Proteomes" id="UP000198847">
    <property type="component" value="Unassembled WGS sequence"/>
</dbReference>
<dbReference type="OrthoDB" id="5878625at2"/>
<dbReference type="EMBL" id="FODY01000009">
    <property type="protein sequence ID" value="SEP04019.1"/>
    <property type="molecule type" value="Genomic_DNA"/>
</dbReference>
<organism evidence="2 3">
    <name type="scientific">Propionispora vibrioides</name>
    <dbReference type="NCBI Taxonomy" id="112903"/>
    <lineage>
        <taxon>Bacteria</taxon>
        <taxon>Bacillati</taxon>
        <taxon>Bacillota</taxon>
        <taxon>Negativicutes</taxon>
        <taxon>Selenomonadales</taxon>
        <taxon>Sporomusaceae</taxon>
        <taxon>Propionispora</taxon>
    </lineage>
</organism>
<protein>
    <recommendedName>
        <fullName evidence="1">Prenylated flavin chaperone LpdD-like domain-containing protein</fullName>
    </recommendedName>
</protein>
<dbReference type="RefSeq" id="WP_091746094.1">
    <property type="nucleotide sequence ID" value="NZ_FODY01000009.1"/>
</dbReference>
<dbReference type="InterPro" id="IPR048844">
    <property type="entry name" value="LpdD_chaperone-like"/>
</dbReference>
<sequence length="128" mass="13583">MLSTSLTVGDKPYAITAMVTLCGHDAVIAVGGGEAPHVGAAALASPRPSLEQNGEISATASVLCVMGHKDDLLARDAALRLASRLNTTVLVSVGLHLDQATKEDIRQLQVNFDQMISAIEIWLKHQKR</sequence>
<name>A0A1H8ULD2_9FIRM</name>
<accession>A0A1H8ULD2</accession>
<dbReference type="STRING" id="112903.SAMN04490178_10930"/>
<proteinExistence type="predicted"/>
<dbReference type="Pfam" id="PF21758">
    <property type="entry name" value="PAC_bac"/>
    <property type="match status" value="1"/>
</dbReference>
<gene>
    <name evidence="2" type="ORF">SAMN04490178_10930</name>
</gene>
<feature type="domain" description="Prenylated flavin chaperone LpdD-like" evidence="1">
    <location>
        <begin position="11"/>
        <end position="123"/>
    </location>
</feature>